<keyword evidence="5 12" id="KW-0812">Transmembrane</keyword>
<keyword evidence="4 13" id="KW-0808">Transferase</keyword>
<dbReference type="PANTHER" id="PTHR46382:SF1">
    <property type="entry name" value="PHOSPHATIDATE CYTIDYLYLTRANSFERASE"/>
    <property type="match status" value="1"/>
</dbReference>
<evidence type="ECO:0000256" key="6">
    <source>
        <dbReference type="ARBA" id="ARBA00022695"/>
    </source>
</evidence>
<dbReference type="Pfam" id="PF01148">
    <property type="entry name" value="CTP_transf_1"/>
    <property type="match status" value="1"/>
</dbReference>
<keyword evidence="7 12" id="KW-1133">Transmembrane helix</keyword>
<dbReference type="EC" id="2.7.7.41" evidence="13"/>
<feature type="transmembrane region" description="Helical" evidence="12">
    <location>
        <begin position="51"/>
        <end position="69"/>
    </location>
</feature>
<gene>
    <name evidence="13" type="ORF">MNBD_NITROSPIRAE02-1401</name>
</gene>
<keyword evidence="11" id="KW-1208">Phospholipid metabolism</keyword>
<dbReference type="GO" id="GO:0004605">
    <property type="term" value="F:phosphatidate cytidylyltransferase activity"/>
    <property type="evidence" value="ECO:0007669"/>
    <property type="project" value="UniProtKB-EC"/>
</dbReference>
<feature type="transmembrane region" description="Helical" evidence="12">
    <location>
        <begin position="171"/>
        <end position="190"/>
    </location>
</feature>
<feature type="transmembrane region" description="Helical" evidence="12">
    <location>
        <begin position="131"/>
        <end position="150"/>
    </location>
</feature>
<dbReference type="PANTHER" id="PTHR46382">
    <property type="entry name" value="PHOSPHATIDATE CYTIDYLYLTRANSFERASE"/>
    <property type="match status" value="1"/>
</dbReference>
<dbReference type="AlphaFoldDB" id="A0A3B1CPC3"/>
<dbReference type="GO" id="GO:0016024">
    <property type="term" value="P:CDP-diacylglycerol biosynthetic process"/>
    <property type="evidence" value="ECO:0007669"/>
    <property type="project" value="TreeGrafter"/>
</dbReference>
<evidence type="ECO:0000256" key="2">
    <source>
        <dbReference type="ARBA" id="ARBA00022475"/>
    </source>
</evidence>
<evidence type="ECO:0000256" key="11">
    <source>
        <dbReference type="ARBA" id="ARBA00023264"/>
    </source>
</evidence>
<feature type="transmembrane region" description="Helical" evidence="12">
    <location>
        <begin position="196"/>
        <end position="215"/>
    </location>
</feature>
<keyword evidence="10" id="KW-0594">Phospholipid biosynthesis</keyword>
<protein>
    <submittedName>
        <fullName evidence="13">Phosphatidate cytidylyltransferase</fullName>
        <ecNumber evidence="13">2.7.7.41</ecNumber>
    </submittedName>
</protein>
<feature type="transmembrane region" description="Helical" evidence="12">
    <location>
        <begin position="105"/>
        <end position="125"/>
    </location>
</feature>
<evidence type="ECO:0000256" key="3">
    <source>
        <dbReference type="ARBA" id="ARBA00022516"/>
    </source>
</evidence>
<sequence length="262" mass="28838">MNKKREIVALALLPLIYLYIMKLPAVFFLGLLFFISAGAQMEFYSMYRVKKSLSFLGIFSGLLFLYSVYIGWGEVRLLLIISFLFLVLFRLFDRKAGPEQALSDIAPVVVGFSYIPLILSLQIALRDAGPEWIIFIGATVWASDSFAYYIGKNFGKRKLYPSISPKKTIEGAVGSMTGGVLAGVLIKILLIDSITVYQVLVVGFIIGCIAVLGDLTESMFKRDSGVKDSSSLIPGHGGVLDKIDGMLFVTPVVYLVVKYVVS</sequence>
<evidence type="ECO:0000256" key="4">
    <source>
        <dbReference type="ARBA" id="ARBA00022679"/>
    </source>
</evidence>
<evidence type="ECO:0000256" key="9">
    <source>
        <dbReference type="ARBA" id="ARBA00023136"/>
    </source>
</evidence>
<keyword evidence="9 12" id="KW-0472">Membrane</keyword>
<evidence type="ECO:0000256" key="1">
    <source>
        <dbReference type="ARBA" id="ARBA00004651"/>
    </source>
</evidence>
<keyword evidence="2" id="KW-1003">Cell membrane</keyword>
<evidence type="ECO:0000256" key="10">
    <source>
        <dbReference type="ARBA" id="ARBA00023209"/>
    </source>
</evidence>
<dbReference type="EMBL" id="UOGH01000083">
    <property type="protein sequence ID" value="VAX28331.1"/>
    <property type="molecule type" value="Genomic_DNA"/>
</dbReference>
<evidence type="ECO:0000256" key="8">
    <source>
        <dbReference type="ARBA" id="ARBA00023098"/>
    </source>
</evidence>
<evidence type="ECO:0000256" key="12">
    <source>
        <dbReference type="SAM" id="Phobius"/>
    </source>
</evidence>
<evidence type="ECO:0000256" key="5">
    <source>
        <dbReference type="ARBA" id="ARBA00022692"/>
    </source>
</evidence>
<evidence type="ECO:0000256" key="7">
    <source>
        <dbReference type="ARBA" id="ARBA00022989"/>
    </source>
</evidence>
<feature type="transmembrane region" description="Helical" evidence="12">
    <location>
        <begin position="75"/>
        <end position="93"/>
    </location>
</feature>
<keyword evidence="8" id="KW-0443">Lipid metabolism</keyword>
<feature type="transmembrane region" description="Helical" evidence="12">
    <location>
        <begin position="16"/>
        <end position="39"/>
    </location>
</feature>
<keyword evidence="3" id="KW-0444">Lipid biosynthesis</keyword>
<comment type="subcellular location">
    <subcellularLocation>
        <location evidence="1">Cell membrane</location>
        <topology evidence="1">Multi-pass membrane protein</topology>
    </subcellularLocation>
</comment>
<dbReference type="GO" id="GO:0005886">
    <property type="term" value="C:plasma membrane"/>
    <property type="evidence" value="ECO:0007669"/>
    <property type="project" value="UniProtKB-SubCell"/>
</dbReference>
<keyword evidence="6 13" id="KW-0548">Nucleotidyltransferase</keyword>
<evidence type="ECO:0000313" key="13">
    <source>
        <dbReference type="EMBL" id="VAX28331.1"/>
    </source>
</evidence>
<accession>A0A3B1CPC3</accession>
<reference evidence="13" key="1">
    <citation type="submission" date="2018-06" db="EMBL/GenBank/DDBJ databases">
        <authorList>
            <person name="Zhirakovskaya E."/>
        </authorList>
    </citation>
    <scope>NUCLEOTIDE SEQUENCE</scope>
</reference>
<organism evidence="13">
    <name type="scientific">hydrothermal vent metagenome</name>
    <dbReference type="NCBI Taxonomy" id="652676"/>
    <lineage>
        <taxon>unclassified sequences</taxon>
        <taxon>metagenomes</taxon>
        <taxon>ecological metagenomes</taxon>
    </lineage>
</organism>
<proteinExistence type="predicted"/>
<name>A0A3B1CPC3_9ZZZZ</name>